<dbReference type="EMBL" id="CP015519">
    <property type="protein sequence ID" value="APG28691.1"/>
    <property type="molecule type" value="Genomic_DNA"/>
</dbReference>
<dbReference type="Gene3D" id="2.20.28.10">
    <property type="match status" value="1"/>
</dbReference>
<evidence type="ECO:0000313" key="1">
    <source>
        <dbReference type="EMBL" id="APG28691.1"/>
    </source>
</evidence>
<name>A0A1L3GRZ1_9BACT</name>
<keyword evidence="2" id="KW-1185">Reference proteome</keyword>
<accession>A0A1L3GRZ1</accession>
<dbReference type="Proteomes" id="UP000182517">
    <property type="component" value="Chromosome"/>
</dbReference>
<protein>
    <submittedName>
        <fullName evidence="1">Rubredoxin</fullName>
    </submittedName>
</protein>
<dbReference type="InterPro" id="IPR054685">
    <property type="entry name" value="Rubredox_RCKP"/>
</dbReference>
<dbReference type="KEGG" id="pef:A7E78_13130"/>
<dbReference type="RefSeq" id="WP_072284717.1">
    <property type="nucleotide sequence ID" value="NZ_CP015519.1"/>
</dbReference>
<dbReference type="AlphaFoldDB" id="A0A1L3GRZ1"/>
<sequence length="35" mass="3903">MAIFKCEKCGHEKEGRCKPRKCPSCAESGTFIKQA</sequence>
<organism evidence="1 2">
    <name type="scientific">Syntrophotalea acetylenivorans</name>
    <dbReference type="NCBI Taxonomy" id="1842532"/>
    <lineage>
        <taxon>Bacteria</taxon>
        <taxon>Pseudomonadati</taxon>
        <taxon>Thermodesulfobacteriota</taxon>
        <taxon>Desulfuromonadia</taxon>
        <taxon>Desulfuromonadales</taxon>
        <taxon>Syntrophotaleaceae</taxon>
        <taxon>Syntrophotalea</taxon>
    </lineage>
</organism>
<reference evidence="1 2" key="1">
    <citation type="journal article" date="2017" name="Genome Announc.">
        <title>Complete Genome Sequences of Two Acetylene-Fermenting Pelobacter acetylenicus Strains.</title>
        <authorList>
            <person name="Sutton J.M."/>
            <person name="Baesman S.M."/>
            <person name="Fierst J.L."/>
            <person name="Poret-Peterson A.T."/>
            <person name="Oremland R.S."/>
            <person name="Dunlap D.S."/>
            <person name="Akob D.M."/>
        </authorList>
    </citation>
    <scope>NUCLEOTIDE SEQUENCE [LARGE SCALE GENOMIC DNA]</scope>
    <source>
        <strain evidence="1 2">SFB93</strain>
    </source>
</reference>
<proteinExistence type="predicted"/>
<evidence type="ECO:0000313" key="2">
    <source>
        <dbReference type="Proteomes" id="UP000182517"/>
    </source>
</evidence>
<dbReference type="OrthoDB" id="9799749at2"/>
<dbReference type="SUPFAM" id="SSF57802">
    <property type="entry name" value="Rubredoxin-like"/>
    <property type="match status" value="1"/>
</dbReference>
<dbReference type="NCBIfam" id="NF045720">
    <property type="entry name" value="rubredox_RCKP"/>
    <property type="match status" value="1"/>
</dbReference>
<gene>
    <name evidence="1" type="ORF">A7E78_13130</name>
</gene>